<dbReference type="InterPro" id="IPR000008">
    <property type="entry name" value="C2_dom"/>
</dbReference>
<dbReference type="OrthoDB" id="884464at2759"/>
<evidence type="ECO:0000259" key="1">
    <source>
        <dbReference type="PROSITE" id="PS50004"/>
    </source>
</evidence>
<keyword evidence="3" id="KW-1185">Reference proteome</keyword>
<dbReference type="InterPro" id="IPR044750">
    <property type="entry name" value="C2_SRC2/BAP"/>
</dbReference>
<dbReference type="PANTHER" id="PTHR32246">
    <property type="entry name" value="INGRESSION PROTEIN FIC1"/>
    <property type="match status" value="1"/>
</dbReference>
<accession>A0A9Q0H4A0</accession>
<dbReference type="PANTHER" id="PTHR32246:SF17">
    <property type="entry name" value="BON1-ASSOCIATED PROTEIN 2"/>
    <property type="match status" value="1"/>
</dbReference>
<dbReference type="InterPro" id="IPR035892">
    <property type="entry name" value="C2_domain_sf"/>
</dbReference>
<evidence type="ECO:0000313" key="3">
    <source>
        <dbReference type="Proteomes" id="UP001141806"/>
    </source>
</evidence>
<dbReference type="Proteomes" id="UP001141806">
    <property type="component" value="Unassembled WGS sequence"/>
</dbReference>
<feature type="domain" description="C2" evidence="1">
    <location>
        <begin position="1"/>
        <end position="108"/>
    </location>
</feature>
<evidence type="ECO:0000313" key="2">
    <source>
        <dbReference type="EMBL" id="KAJ4957342.1"/>
    </source>
</evidence>
<dbReference type="EMBL" id="JAMYWD010000011">
    <property type="protein sequence ID" value="KAJ4957342.1"/>
    <property type="molecule type" value="Genomic_DNA"/>
</dbReference>
<gene>
    <name evidence="2" type="ORF">NE237_014125</name>
</gene>
<proteinExistence type="predicted"/>
<dbReference type="SUPFAM" id="SSF49562">
    <property type="entry name" value="C2 domain (Calcium/lipid-binding domain, CaLB)"/>
    <property type="match status" value="1"/>
</dbReference>
<dbReference type="Pfam" id="PF00168">
    <property type="entry name" value="C2"/>
    <property type="match status" value="1"/>
</dbReference>
<sequence length="188" mass="20593">MEKASRSLEITIISAEGLRLDGRSVKKNVFVIVRTDSQNQRSTSMESKGGIYPTWNEKLEPLSLPNTVPFITVEVQCMMSSSSRVRIVGTAKIPVSEFIGDNTPAQFLHFLSYRLRDRNGERNGIINFSIKTIRPNCLGLPVPPLLAPILPPRRPCLATMAASENQRNAGGSGTALGIPVPYAYGYGM</sequence>
<reference evidence="2" key="1">
    <citation type="journal article" date="2023" name="Plant J.">
        <title>The genome of the king protea, Protea cynaroides.</title>
        <authorList>
            <person name="Chang J."/>
            <person name="Duong T.A."/>
            <person name="Schoeman C."/>
            <person name="Ma X."/>
            <person name="Roodt D."/>
            <person name="Barker N."/>
            <person name="Li Z."/>
            <person name="Van de Peer Y."/>
            <person name="Mizrachi E."/>
        </authorList>
    </citation>
    <scope>NUCLEOTIDE SEQUENCE</scope>
    <source>
        <tissue evidence="2">Young leaves</tissue>
    </source>
</reference>
<dbReference type="CDD" id="cd04051">
    <property type="entry name" value="C2_SRC2_like"/>
    <property type="match status" value="1"/>
</dbReference>
<dbReference type="GO" id="GO:0006952">
    <property type="term" value="P:defense response"/>
    <property type="evidence" value="ECO:0007669"/>
    <property type="project" value="InterPro"/>
</dbReference>
<dbReference type="Gene3D" id="2.60.40.150">
    <property type="entry name" value="C2 domain"/>
    <property type="match status" value="1"/>
</dbReference>
<organism evidence="2 3">
    <name type="scientific">Protea cynaroides</name>
    <dbReference type="NCBI Taxonomy" id="273540"/>
    <lineage>
        <taxon>Eukaryota</taxon>
        <taxon>Viridiplantae</taxon>
        <taxon>Streptophyta</taxon>
        <taxon>Embryophyta</taxon>
        <taxon>Tracheophyta</taxon>
        <taxon>Spermatophyta</taxon>
        <taxon>Magnoliopsida</taxon>
        <taxon>Proteales</taxon>
        <taxon>Proteaceae</taxon>
        <taxon>Protea</taxon>
    </lineage>
</organism>
<comment type="caution">
    <text evidence="2">The sequence shown here is derived from an EMBL/GenBank/DDBJ whole genome shotgun (WGS) entry which is preliminary data.</text>
</comment>
<protein>
    <recommendedName>
        <fullName evidence="1">C2 domain-containing protein</fullName>
    </recommendedName>
</protein>
<dbReference type="AlphaFoldDB" id="A0A9Q0H4A0"/>
<name>A0A9Q0H4A0_9MAGN</name>
<dbReference type="PROSITE" id="PS50004">
    <property type="entry name" value="C2"/>
    <property type="match status" value="1"/>
</dbReference>
<dbReference type="SMART" id="SM00239">
    <property type="entry name" value="C2"/>
    <property type="match status" value="1"/>
</dbReference>